<dbReference type="PANTHER" id="PTHR11360">
    <property type="entry name" value="MONOCARBOXYLATE TRANSPORTER"/>
    <property type="match status" value="1"/>
</dbReference>
<feature type="domain" description="Major facilitator superfamily (MFS) profile" evidence="4">
    <location>
        <begin position="1"/>
        <end position="337"/>
    </location>
</feature>
<feature type="transmembrane region" description="Helical" evidence="3">
    <location>
        <begin position="78"/>
        <end position="98"/>
    </location>
</feature>
<dbReference type="OrthoDB" id="6499973at2759"/>
<feature type="transmembrane region" description="Helical" evidence="3">
    <location>
        <begin position="282"/>
        <end position="300"/>
    </location>
</feature>
<dbReference type="Gene3D" id="1.20.1250.20">
    <property type="entry name" value="MFS general substrate transporter like domains"/>
    <property type="match status" value="2"/>
</dbReference>
<dbReference type="GO" id="GO:0016020">
    <property type="term" value="C:membrane"/>
    <property type="evidence" value="ECO:0007669"/>
    <property type="project" value="UniProtKB-SubCell"/>
</dbReference>
<protein>
    <recommendedName>
        <fullName evidence="4">Major facilitator superfamily (MFS) profile domain-containing protein</fullName>
    </recommendedName>
</protein>
<evidence type="ECO:0000256" key="2">
    <source>
        <dbReference type="ARBA" id="ARBA00006727"/>
    </source>
</evidence>
<evidence type="ECO:0000256" key="3">
    <source>
        <dbReference type="SAM" id="Phobius"/>
    </source>
</evidence>
<name>A0A8H7S538_9FUNG</name>
<feature type="transmembrane region" description="Helical" evidence="3">
    <location>
        <begin position="158"/>
        <end position="179"/>
    </location>
</feature>
<keyword evidence="6" id="KW-1185">Reference proteome</keyword>
<keyword evidence="3" id="KW-0812">Transmembrane</keyword>
<feature type="non-terminal residue" evidence="5">
    <location>
        <position position="1"/>
    </location>
</feature>
<feature type="transmembrane region" description="Helical" evidence="3">
    <location>
        <begin position="223"/>
        <end position="242"/>
    </location>
</feature>
<dbReference type="InterPro" id="IPR050327">
    <property type="entry name" value="Proton-linked_MCT"/>
</dbReference>
<dbReference type="AlphaFoldDB" id="A0A8H7S538"/>
<dbReference type="EMBL" id="JAEPRB010000096">
    <property type="protein sequence ID" value="KAG2221907.1"/>
    <property type="molecule type" value="Genomic_DNA"/>
</dbReference>
<feature type="transmembrane region" description="Helical" evidence="3">
    <location>
        <begin position="46"/>
        <end position="66"/>
    </location>
</feature>
<dbReference type="Proteomes" id="UP000646827">
    <property type="component" value="Unassembled WGS sequence"/>
</dbReference>
<dbReference type="InterPro" id="IPR036259">
    <property type="entry name" value="MFS_trans_sf"/>
</dbReference>
<gene>
    <name evidence="5" type="ORF">INT45_013243</name>
</gene>
<keyword evidence="3" id="KW-1133">Transmembrane helix</keyword>
<feature type="transmembrane region" description="Helical" evidence="3">
    <location>
        <begin position="191"/>
        <end position="211"/>
    </location>
</feature>
<organism evidence="5 6">
    <name type="scientific">Circinella minor</name>
    <dbReference type="NCBI Taxonomy" id="1195481"/>
    <lineage>
        <taxon>Eukaryota</taxon>
        <taxon>Fungi</taxon>
        <taxon>Fungi incertae sedis</taxon>
        <taxon>Mucoromycota</taxon>
        <taxon>Mucoromycotina</taxon>
        <taxon>Mucoromycetes</taxon>
        <taxon>Mucorales</taxon>
        <taxon>Lichtheimiaceae</taxon>
        <taxon>Circinella</taxon>
    </lineage>
</organism>
<evidence type="ECO:0000313" key="6">
    <source>
        <dbReference type="Proteomes" id="UP000646827"/>
    </source>
</evidence>
<accession>A0A8H7S538</accession>
<comment type="caution">
    <text evidence="5">The sequence shown here is derived from an EMBL/GenBank/DDBJ whole genome shotgun (WGS) entry which is preliminary data.</text>
</comment>
<dbReference type="PANTHER" id="PTHR11360:SF284">
    <property type="entry name" value="EG:103B4.3 PROTEIN-RELATED"/>
    <property type="match status" value="1"/>
</dbReference>
<feature type="transmembrane region" description="Helical" evidence="3">
    <location>
        <begin position="248"/>
        <end position="270"/>
    </location>
</feature>
<dbReference type="PROSITE" id="PS50850">
    <property type="entry name" value="MFS"/>
    <property type="match status" value="1"/>
</dbReference>
<reference evidence="5 6" key="1">
    <citation type="submission" date="2020-12" db="EMBL/GenBank/DDBJ databases">
        <title>Metabolic potential, ecology and presence of endohyphal bacteria is reflected in genomic diversity of Mucoromycotina.</title>
        <authorList>
            <person name="Muszewska A."/>
            <person name="Okrasinska A."/>
            <person name="Steczkiewicz K."/>
            <person name="Drgas O."/>
            <person name="Orlowska M."/>
            <person name="Perlinska-Lenart U."/>
            <person name="Aleksandrzak-Piekarczyk T."/>
            <person name="Szatraj K."/>
            <person name="Zielenkiewicz U."/>
            <person name="Pilsyk S."/>
            <person name="Malc E."/>
            <person name="Mieczkowski P."/>
            <person name="Kruszewska J.S."/>
            <person name="Biernat P."/>
            <person name="Pawlowska J."/>
        </authorList>
    </citation>
    <scope>NUCLEOTIDE SEQUENCE [LARGE SCALE GENOMIC DNA]</scope>
    <source>
        <strain evidence="5 6">CBS 142.35</strain>
    </source>
</reference>
<feature type="transmembrane region" description="Helical" evidence="3">
    <location>
        <begin position="312"/>
        <end position="333"/>
    </location>
</feature>
<sequence>FIGGVFAPISNMIESILGVRRTLFIATLLISGGFAGAGSATEVWELFLALGICFGMGFSMMIMVTSKTVPLWFNRRRSTAMGIVASSGGLGGLILPFIITPLNDSLGVSWTFRILAGCFFVINLITTMIVKEKNPPTKRVFKNPCDILQLDLLRNINFLIWCLAAFLQVSYMNMLFYFLPSYATHIGLDTMHGSVLVSVTAATTFVGRLSVGVLADRAGNLNMCILFNLVTCLASFFIWTFAYNFNILLLFGIIHGFFGGCYIALLAPIVRTVLGPEKFSSGFALVSFIVAPAYVGPSIASALENITSIEPFLIFKLFTGSTAFGTAIVVLILKLRMKRQLWAII</sequence>
<evidence type="ECO:0000313" key="5">
    <source>
        <dbReference type="EMBL" id="KAG2221907.1"/>
    </source>
</evidence>
<feature type="transmembrane region" description="Helical" evidence="3">
    <location>
        <begin position="22"/>
        <end position="40"/>
    </location>
</feature>
<dbReference type="GO" id="GO:0022857">
    <property type="term" value="F:transmembrane transporter activity"/>
    <property type="evidence" value="ECO:0007669"/>
    <property type="project" value="InterPro"/>
</dbReference>
<comment type="subcellular location">
    <subcellularLocation>
        <location evidence="1">Membrane</location>
        <topology evidence="1">Multi-pass membrane protein</topology>
    </subcellularLocation>
</comment>
<dbReference type="Pfam" id="PF07690">
    <property type="entry name" value="MFS_1"/>
    <property type="match status" value="1"/>
</dbReference>
<feature type="transmembrane region" description="Helical" evidence="3">
    <location>
        <begin position="110"/>
        <end position="130"/>
    </location>
</feature>
<dbReference type="InterPro" id="IPR020846">
    <property type="entry name" value="MFS_dom"/>
</dbReference>
<dbReference type="InterPro" id="IPR011701">
    <property type="entry name" value="MFS"/>
</dbReference>
<comment type="similarity">
    <text evidence="2">Belongs to the major facilitator superfamily. Monocarboxylate porter (TC 2.A.1.13) family.</text>
</comment>
<evidence type="ECO:0000259" key="4">
    <source>
        <dbReference type="PROSITE" id="PS50850"/>
    </source>
</evidence>
<keyword evidence="3" id="KW-0472">Membrane</keyword>
<evidence type="ECO:0000256" key="1">
    <source>
        <dbReference type="ARBA" id="ARBA00004141"/>
    </source>
</evidence>
<dbReference type="SUPFAM" id="SSF103473">
    <property type="entry name" value="MFS general substrate transporter"/>
    <property type="match status" value="1"/>
</dbReference>
<proteinExistence type="inferred from homology"/>